<evidence type="ECO:0000313" key="1">
    <source>
        <dbReference type="EMBL" id="CAB3719972.1"/>
    </source>
</evidence>
<dbReference type="EMBL" id="CADIKB010000028">
    <property type="protein sequence ID" value="CAB3719972.1"/>
    <property type="molecule type" value="Genomic_DNA"/>
</dbReference>
<gene>
    <name evidence="1" type="ORF">LMG22037_04678</name>
</gene>
<proteinExistence type="predicted"/>
<dbReference type="RefSeq" id="WP_244142691.1">
    <property type="nucleotide sequence ID" value="NZ_CADFGL010000010.1"/>
</dbReference>
<reference evidence="1 2" key="1">
    <citation type="submission" date="2020-04" db="EMBL/GenBank/DDBJ databases">
        <authorList>
            <person name="De Canck E."/>
        </authorList>
    </citation>
    <scope>NUCLEOTIDE SEQUENCE [LARGE SCALE GENOMIC DNA]</scope>
    <source>
        <strain evidence="1 2">LMG 22037</strain>
    </source>
</reference>
<dbReference type="SUPFAM" id="SSF110849">
    <property type="entry name" value="ParB/Sulfiredoxin"/>
    <property type="match status" value="1"/>
</dbReference>
<accession>A0A6J5BX38</accession>
<dbReference type="AlphaFoldDB" id="A0A6J5BX38"/>
<organism evidence="1 2">
    <name type="scientific">Paraburkholderia phenoliruptrix</name>
    <dbReference type="NCBI Taxonomy" id="252970"/>
    <lineage>
        <taxon>Bacteria</taxon>
        <taxon>Pseudomonadati</taxon>
        <taxon>Pseudomonadota</taxon>
        <taxon>Betaproteobacteria</taxon>
        <taxon>Burkholderiales</taxon>
        <taxon>Burkholderiaceae</taxon>
        <taxon>Paraburkholderia</taxon>
    </lineage>
</organism>
<evidence type="ECO:0000313" key="2">
    <source>
        <dbReference type="Proteomes" id="UP000494249"/>
    </source>
</evidence>
<dbReference type="Gene3D" id="3.90.1530.10">
    <property type="entry name" value="Conserved hypothetical protein from pyrococcus furiosus pfu- 392566-001, ParB domain"/>
    <property type="match status" value="1"/>
</dbReference>
<sequence>MSLELHPLCTLFPRLEGVEFESLKADIQANGQMQPIVLHDGMILDGGNRYRACVELGIEPLIAEMDLGDYDLLSYVLSVNLHRRHLTPGQHAAIVAAATNWLEAQTHGGDRKSDQSATLHFETTADRAAQSGASIRTQKMADKVAKADPELIKDVGHGKISLPKALKQVEGKDQPEAGTSIDSSRVDVAEESLSNPCGMDDAEFENYLNGLLAQIESLQRANDAMSATDQGAEMMKHVQLLLNAENALAAERERGVVREKALRWFGNQYAELRKVLNVKNDRDVLPAVRQLLEEAK</sequence>
<evidence type="ECO:0008006" key="3">
    <source>
        <dbReference type="Google" id="ProtNLM"/>
    </source>
</evidence>
<dbReference type="Proteomes" id="UP000494249">
    <property type="component" value="Unassembled WGS sequence"/>
</dbReference>
<dbReference type="InterPro" id="IPR036086">
    <property type="entry name" value="ParB/Sulfiredoxin_sf"/>
</dbReference>
<protein>
    <recommendedName>
        <fullName evidence="3">ParB/Sulfiredoxin domain-containing protein</fullName>
    </recommendedName>
</protein>
<name>A0A6J5BX38_9BURK</name>